<dbReference type="SMART" id="SM00388">
    <property type="entry name" value="HisKA"/>
    <property type="match status" value="1"/>
</dbReference>
<comment type="subcellular location">
    <subcellularLocation>
        <location evidence="2">Cell inner membrane</location>
        <topology evidence="2">Multi-pass membrane protein</topology>
    </subcellularLocation>
</comment>
<dbReference type="CDD" id="cd00088">
    <property type="entry name" value="HPT"/>
    <property type="match status" value="1"/>
</dbReference>
<dbReference type="GO" id="GO:0005524">
    <property type="term" value="F:ATP binding"/>
    <property type="evidence" value="ECO:0007669"/>
    <property type="project" value="UniProtKB-KW"/>
</dbReference>
<feature type="coiled-coil region" evidence="17">
    <location>
        <begin position="250"/>
        <end position="288"/>
    </location>
</feature>
<evidence type="ECO:0000256" key="4">
    <source>
        <dbReference type="ARBA" id="ARBA00022475"/>
    </source>
</evidence>
<evidence type="ECO:0000259" key="21">
    <source>
        <dbReference type="PROSITE" id="PS50885"/>
    </source>
</evidence>
<evidence type="ECO:0000256" key="3">
    <source>
        <dbReference type="ARBA" id="ARBA00012438"/>
    </source>
</evidence>
<evidence type="ECO:0000256" key="11">
    <source>
        <dbReference type="ARBA" id="ARBA00022840"/>
    </source>
</evidence>
<dbReference type="InterPro" id="IPR036641">
    <property type="entry name" value="HPT_dom_sf"/>
</dbReference>
<dbReference type="SMART" id="SM00073">
    <property type="entry name" value="HPT"/>
    <property type="match status" value="1"/>
</dbReference>
<feature type="domain" description="Response regulatory" evidence="20">
    <location>
        <begin position="667"/>
        <end position="783"/>
    </location>
</feature>
<evidence type="ECO:0000256" key="18">
    <source>
        <dbReference type="SAM" id="Phobius"/>
    </source>
</evidence>
<dbReference type="SUPFAM" id="SSF55874">
    <property type="entry name" value="ATPase domain of HSP90 chaperone/DNA topoisomerase II/histidine kinase"/>
    <property type="match status" value="1"/>
</dbReference>
<dbReference type="Proteomes" id="UP000705283">
    <property type="component" value="Unassembled WGS sequence"/>
</dbReference>
<keyword evidence="11" id="KW-0067">ATP-binding</keyword>
<proteinExistence type="predicted"/>
<name>A0AA41BY98_9GAMM</name>
<dbReference type="InterPro" id="IPR036890">
    <property type="entry name" value="HATPase_C_sf"/>
</dbReference>
<evidence type="ECO:0000256" key="5">
    <source>
        <dbReference type="ARBA" id="ARBA00022519"/>
    </source>
</evidence>
<keyword evidence="9" id="KW-0547">Nucleotide-binding</keyword>
<keyword evidence="12 18" id="KW-1133">Transmembrane helix</keyword>
<keyword evidence="4" id="KW-1003">Cell membrane</keyword>
<keyword evidence="8 18" id="KW-0812">Transmembrane</keyword>
<dbReference type="Gene3D" id="3.40.50.2300">
    <property type="match status" value="1"/>
</dbReference>
<dbReference type="InterPro" id="IPR019247">
    <property type="entry name" value="Histidine_kinase_BarA_N"/>
</dbReference>
<keyword evidence="6 16" id="KW-0597">Phosphoprotein</keyword>
<dbReference type="InterPro" id="IPR008207">
    <property type="entry name" value="Sig_transdc_His_kin_Hpt_dom"/>
</dbReference>
<reference evidence="23" key="1">
    <citation type="submission" date="2020-11" db="EMBL/GenBank/DDBJ databases">
        <authorList>
            <person name="Lee S.D."/>
        </authorList>
    </citation>
    <scope>NUCLEOTIDE SEQUENCE</scope>
    <source>
        <strain evidence="23">SAP-2</strain>
    </source>
</reference>
<evidence type="ECO:0000256" key="8">
    <source>
        <dbReference type="ARBA" id="ARBA00022692"/>
    </source>
</evidence>
<gene>
    <name evidence="23" type="primary">barA</name>
    <name evidence="23" type="ORF">ITX54_20045</name>
</gene>
<dbReference type="SMART" id="SM00448">
    <property type="entry name" value="REC"/>
    <property type="match status" value="1"/>
</dbReference>
<evidence type="ECO:0000259" key="22">
    <source>
        <dbReference type="PROSITE" id="PS50894"/>
    </source>
</evidence>
<dbReference type="SUPFAM" id="SSF52172">
    <property type="entry name" value="CheY-like"/>
    <property type="match status" value="1"/>
</dbReference>
<evidence type="ECO:0000313" key="24">
    <source>
        <dbReference type="Proteomes" id="UP000705283"/>
    </source>
</evidence>
<feature type="modified residue" description="Phosphohistidine" evidence="15">
    <location>
        <position position="860"/>
    </location>
</feature>
<sequence>MTKHSLRARMMILILAPTLMIGLLLSTFFVVHRYNELQNQLIDSGASIIEPLAVASEYGMTFRERAPITRLINRLHRTHSDIVRAISVFDNHNTLFTASNALRDTGLLQVEPGEPLPQELTLIRAGDSLILRLPIIAENHTDAGDGAFSESAEHFLGYIAIELDLSSVRLQQYQEVFVSTLLLLLCLGIATLFAYRLMRDVTGPIRNMVNTVDRIRRGQLDSRVEGNMPGELSMLKNGINSMAMSLTAYHEEVQQNIDQATSDLRETLEQMEIQNVELDLAKKRAQEAARIKSEFLANMSHELRTPLNGVIGFTRQTLKTQLSPTQTDYLQTIERSANNLLTIINDVLDFSKLEAGKLVLEHIPFSLREMIDEVVILLAHSAHEKGLELTINVQNNVPEYVLGDPMRLQQVVTNLLGNAIKFTENGNIDINVELRSQNNLQVELEMQIHDTGIGISERQQSQLFQAFRQADASITRRHGGTGLGLVITQRLVKEMGGDISFYSQLNRGSTFWFHITLELNENRSHQPLPMACLKGKKLAYIEANPTATQAVIQMLASTPAEVIHRTSQALLPDEHYDFILYGIPIRLNHHLNDYEERLQQLLDHCDKLILALPSQFQISAEQLKNKGVYACLNKPVSSVRLLPYLLEDPSTSHAENIAQRGQRLPMTVMAVDDNPANLKLIGALLEELVETTLLCNSGEEAIELAKNVSMDVILMDIQMPNIDGIRTSELIHLLPHHSATPIVAVTAHTLSGEREQFIKAGMEDYLSKPIDEAMLKVVLGRYHTSQMPEPHVANLSPKSSTESDSPKTLDWALALRQSANKEALANDLLQMLLDFLPQVSKRVTAIIQGEKDNDILALIHKLHGSCSYSGVPRLKQLCFYIEQQLRKNVSDDELEPEWLELLDEIGNVTREAKAHLHRNHNAG</sequence>
<dbReference type="CDD" id="cd17546">
    <property type="entry name" value="REC_hyHK_CKI1_RcsC-like"/>
    <property type="match status" value="1"/>
</dbReference>
<dbReference type="InterPro" id="IPR036097">
    <property type="entry name" value="HisK_dim/P_sf"/>
</dbReference>
<evidence type="ECO:0000256" key="6">
    <source>
        <dbReference type="ARBA" id="ARBA00022553"/>
    </source>
</evidence>
<protein>
    <recommendedName>
        <fullName evidence="3">histidine kinase</fullName>
        <ecNumber evidence="3">2.7.13.3</ecNumber>
    </recommendedName>
</protein>
<dbReference type="InterPro" id="IPR011006">
    <property type="entry name" value="CheY-like_superfamily"/>
</dbReference>
<dbReference type="SMART" id="SM00304">
    <property type="entry name" value="HAMP"/>
    <property type="match status" value="1"/>
</dbReference>
<dbReference type="Gene3D" id="3.30.565.10">
    <property type="entry name" value="Histidine kinase-like ATPase, C-terminal domain"/>
    <property type="match status" value="1"/>
</dbReference>
<dbReference type="InterPro" id="IPR004358">
    <property type="entry name" value="Sig_transdc_His_kin-like_C"/>
</dbReference>
<feature type="domain" description="HAMP" evidence="21">
    <location>
        <begin position="199"/>
        <end position="251"/>
    </location>
</feature>
<dbReference type="InterPro" id="IPR001789">
    <property type="entry name" value="Sig_transdc_resp-reg_receiver"/>
</dbReference>
<evidence type="ECO:0000256" key="9">
    <source>
        <dbReference type="ARBA" id="ARBA00022741"/>
    </source>
</evidence>
<evidence type="ECO:0000259" key="19">
    <source>
        <dbReference type="PROSITE" id="PS50109"/>
    </source>
</evidence>
<evidence type="ECO:0000256" key="17">
    <source>
        <dbReference type="SAM" id="Coils"/>
    </source>
</evidence>
<dbReference type="EMBL" id="JADMKS010000009">
    <property type="protein sequence ID" value="MBF6638956.1"/>
    <property type="molecule type" value="Genomic_DNA"/>
</dbReference>
<dbReference type="InterPro" id="IPR003594">
    <property type="entry name" value="HATPase_dom"/>
</dbReference>
<dbReference type="Gene3D" id="1.10.287.130">
    <property type="match status" value="1"/>
</dbReference>
<dbReference type="PROSITE" id="PS50885">
    <property type="entry name" value="HAMP"/>
    <property type="match status" value="1"/>
</dbReference>
<dbReference type="PROSITE" id="PS50110">
    <property type="entry name" value="RESPONSE_REGULATORY"/>
    <property type="match status" value="1"/>
</dbReference>
<dbReference type="Pfam" id="PF09984">
    <property type="entry name" value="sCache_4"/>
    <property type="match status" value="1"/>
</dbReference>
<dbReference type="CDD" id="cd16922">
    <property type="entry name" value="HATPase_EvgS-ArcB-TorS-like"/>
    <property type="match status" value="1"/>
</dbReference>
<feature type="domain" description="Histidine kinase" evidence="19">
    <location>
        <begin position="298"/>
        <end position="519"/>
    </location>
</feature>
<evidence type="ECO:0000313" key="23">
    <source>
        <dbReference type="EMBL" id="MBF6638956.1"/>
    </source>
</evidence>
<keyword evidence="7 23" id="KW-0808">Transferase</keyword>
<dbReference type="GO" id="GO:0005886">
    <property type="term" value="C:plasma membrane"/>
    <property type="evidence" value="ECO:0007669"/>
    <property type="project" value="UniProtKB-SubCell"/>
</dbReference>
<dbReference type="InterPro" id="IPR005467">
    <property type="entry name" value="His_kinase_dom"/>
</dbReference>
<feature type="transmembrane region" description="Helical" evidence="18">
    <location>
        <begin position="176"/>
        <end position="198"/>
    </location>
</feature>
<organism evidence="23 24">
    <name type="scientific">Rouxiella silvae</name>
    <dbReference type="NCBI Taxonomy" id="1646373"/>
    <lineage>
        <taxon>Bacteria</taxon>
        <taxon>Pseudomonadati</taxon>
        <taxon>Pseudomonadota</taxon>
        <taxon>Gammaproteobacteria</taxon>
        <taxon>Enterobacterales</taxon>
        <taxon>Yersiniaceae</taxon>
        <taxon>Rouxiella</taxon>
    </lineage>
</organism>
<comment type="catalytic activity">
    <reaction evidence="1">
        <text>ATP + protein L-histidine = ADP + protein N-phospho-L-histidine.</text>
        <dbReference type="EC" id="2.7.13.3"/>
    </reaction>
</comment>
<dbReference type="Gene3D" id="1.20.120.160">
    <property type="entry name" value="HPT domain"/>
    <property type="match status" value="1"/>
</dbReference>
<evidence type="ECO:0000256" key="7">
    <source>
        <dbReference type="ARBA" id="ARBA00022679"/>
    </source>
</evidence>
<dbReference type="CDD" id="cd00082">
    <property type="entry name" value="HisKA"/>
    <property type="match status" value="1"/>
</dbReference>
<evidence type="ECO:0000256" key="13">
    <source>
        <dbReference type="ARBA" id="ARBA00023012"/>
    </source>
</evidence>
<dbReference type="Pfam" id="PF00512">
    <property type="entry name" value="HisKA"/>
    <property type="match status" value="1"/>
</dbReference>
<reference evidence="23" key="2">
    <citation type="submission" date="2022-09" db="EMBL/GenBank/DDBJ databases">
        <title>Rouxiella aceris sp. nov., isolated from tree sap and emended description of the genus Rhouxiella.</title>
        <authorList>
            <person name="Kim I.S."/>
        </authorList>
    </citation>
    <scope>NUCLEOTIDE SEQUENCE</scope>
    <source>
        <strain evidence="23">SAP-2</strain>
    </source>
</reference>
<dbReference type="PRINTS" id="PR00344">
    <property type="entry name" value="BCTRLSENSOR"/>
</dbReference>
<dbReference type="CDD" id="cd06225">
    <property type="entry name" value="HAMP"/>
    <property type="match status" value="1"/>
</dbReference>
<dbReference type="FunFam" id="3.30.565.10:FF:000020">
    <property type="entry name" value="Histidine kinase"/>
    <property type="match status" value="1"/>
</dbReference>
<evidence type="ECO:0000256" key="10">
    <source>
        <dbReference type="ARBA" id="ARBA00022777"/>
    </source>
</evidence>
<dbReference type="Pfam" id="PF00072">
    <property type="entry name" value="Response_reg"/>
    <property type="match status" value="1"/>
</dbReference>
<dbReference type="Pfam" id="PF00672">
    <property type="entry name" value="HAMP"/>
    <property type="match status" value="1"/>
</dbReference>
<keyword evidence="5" id="KW-0997">Cell inner membrane</keyword>
<dbReference type="SMART" id="SM00387">
    <property type="entry name" value="HATPase_c"/>
    <property type="match status" value="1"/>
</dbReference>
<dbReference type="PROSITE" id="PS50894">
    <property type="entry name" value="HPT"/>
    <property type="match status" value="1"/>
</dbReference>
<dbReference type="PROSITE" id="PS50109">
    <property type="entry name" value="HIS_KIN"/>
    <property type="match status" value="1"/>
</dbReference>
<dbReference type="EC" id="2.7.13.3" evidence="3"/>
<dbReference type="Pfam" id="PF02518">
    <property type="entry name" value="HATPase_c"/>
    <property type="match status" value="1"/>
</dbReference>
<dbReference type="AlphaFoldDB" id="A0AA41BY98"/>
<evidence type="ECO:0000256" key="12">
    <source>
        <dbReference type="ARBA" id="ARBA00022989"/>
    </source>
</evidence>
<dbReference type="PANTHER" id="PTHR45339">
    <property type="entry name" value="HYBRID SIGNAL TRANSDUCTION HISTIDINE KINASE J"/>
    <property type="match status" value="1"/>
</dbReference>
<dbReference type="Gene3D" id="6.10.340.10">
    <property type="match status" value="1"/>
</dbReference>
<dbReference type="FunFam" id="1.10.287.130:FF:000003">
    <property type="entry name" value="Histidine kinase"/>
    <property type="match status" value="1"/>
</dbReference>
<keyword evidence="17" id="KW-0175">Coiled coil</keyword>
<keyword evidence="14 18" id="KW-0472">Membrane</keyword>
<dbReference type="PANTHER" id="PTHR45339:SF1">
    <property type="entry name" value="HYBRID SIGNAL TRANSDUCTION HISTIDINE KINASE J"/>
    <property type="match status" value="1"/>
</dbReference>
<evidence type="ECO:0000256" key="2">
    <source>
        <dbReference type="ARBA" id="ARBA00004429"/>
    </source>
</evidence>
<dbReference type="InterPro" id="IPR003661">
    <property type="entry name" value="HisK_dim/P_dom"/>
</dbReference>
<evidence type="ECO:0000259" key="20">
    <source>
        <dbReference type="PROSITE" id="PS50110"/>
    </source>
</evidence>
<dbReference type="InterPro" id="IPR003660">
    <property type="entry name" value="HAMP_dom"/>
</dbReference>
<comment type="caution">
    <text evidence="23">The sequence shown here is derived from an EMBL/GenBank/DDBJ whole genome shotgun (WGS) entry which is preliminary data.</text>
</comment>
<feature type="domain" description="HPt" evidence="22">
    <location>
        <begin position="821"/>
        <end position="919"/>
    </location>
</feature>
<feature type="transmembrane region" description="Helical" evidence="18">
    <location>
        <begin position="12"/>
        <end position="31"/>
    </location>
</feature>
<accession>A0AA41BY98</accession>
<keyword evidence="13" id="KW-0902">Two-component regulatory system</keyword>
<evidence type="ECO:0000256" key="16">
    <source>
        <dbReference type="PROSITE-ProRule" id="PRU00169"/>
    </source>
</evidence>
<feature type="modified residue" description="4-aspartylphosphate" evidence="16">
    <location>
        <position position="716"/>
    </location>
</feature>
<evidence type="ECO:0000256" key="15">
    <source>
        <dbReference type="PROSITE-ProRule" id="PRU00110"/>
    </source>
</evidence>
<dbReference type="GO" id="GO:0000155">
    <property type="term" value="F:phosphorelay sensor kinase activity"/>
    <property type="evidence" value="ECO:0007669"/>
    <property type="project" value="InterPro"/>
</dbReference>
<dbReference type="SUPFAM" id="SSF47384">
    <property type="entry name" value="Homodimeric domain of signal transducing histidine kinase"/>
    <property type="match status" value="1"/>
</dbReference>
<dbReference type="SUPFAM" id="SSF158472">
    <property type="entry name" value="HAMP domain-like"/>
    <property type="match status" value="1"/>
</dbReference>
<dbReference type="SUPFAM" id="SSF47226">
    <property type="entry name" value="Histidine-containing phosphotransfer domain, HPT domain"/>
    <property type="match status" value="1"/>
</dbReference>
<evidence type="ECO:0000256" key="1">
    <source>
        <dbReference type="ARBA" id="ARBA00000085"/>
    </source>
</evidence>
<keyword evidence="10 23" id="KW-0418">Kinase</keyword>
<dbReference type="Pfam" id="PF01627">
    <property type="entry name" value="Hpt"/>
    <property type="match status" value="1"/>
</dbReference>
<dbReference type="NCBIfam" id="NF008318">
    <property type="entry name" value="PRK11107.1"/>
    <property type="match status" value="1"/>
</dbReference>
<evidence type="ECO:0000256" key="14">
    <source>
        <dbReference type="ARBA" id="ARBA00023136"/>
    </source>
</evidence>
<dbReference type="RefSeq" id="WP_055775093.1">
    <property type="nucleotide sequence ID" value="NZ_JADMKS010000009.1"/>
</dbReference>